<organism evidence="1">
    <name type="scientific">marine sediment metagenome</name>
    <dbReference type="NCBI Taxonomy" id="412755"/>
    <lineage>
        <taxon>unclassified sequences</taxon>
        <taxon>metagenomes</taxon>
        <taxon>ecological metagenomes</taxon>
    </lineage>
</organism>
<accession>X0VSG7</accession>
<name>X0VSG7_9ZZZZ</name>
<comment type="caution">
    <text evidence="1">The sequence shown here is derived from an EMBL/GenBank/DDBJ whole genome shotgun (WGS) entry which is preliminary data.</text>
</comment>
<gene>
    <name evidence="1" type="ORF">S01H1_47390</name>
</gene>
<proteinExistence type="predicted"/>
<sequence length="124" mass="14078">MTRPKLIEIRDAGTFIPALAIQLCPDRSEATYLLRRAGYVEQTAVLLFHLERGIGHADPFEWSYSRTMKVAHLALAGQSIHEAVEGRMREHSFDRVNWGDVIDVEYILGITDARKRSEQETAPV</sequence>
<dbReference type="AlphaFoldDB" id="X0VSG7"/>
<reference evidence="1" key="1">
    <citation type="journal article" date="2014" name="Front. Microbiol.">
        <title>High frequency of phylogenetically diverse reductive dehalogenase-homologous genes in deep subseafloor sedimentary metagenomes.</title>
        <authorList>
            <person name="Kawai M."/>
            <person name="Futagami T."/>
            <person name="Toyoda A."/>
            <person name="Takaki Y."/>
            <person name="Nishi S."/>
            <person name="Hori S."/>
            <person name="Arai W."/>
            <person name="Tsubouchi T."/>
            <person name="Morono Y."/>
            <person name="Uchiyama I."/>
            <person name="Ito T."/>
            <person name="Fujiyama A."/>
            <person name="Inagaki F."/>
            <person name="Takami H."/>
        </authorList>
    </citation>
    <scope>NUCLEOTIDE SEQUENCE</scope>
    <source>
        <strain evidence="1">Expedition CK06-06</strain>
    </source>
</reference>
<dbReference type="EMBL" id="BARS01030383">
    <property type="protein sequence ID" value="GAG21180.1"/>
    <property type="molecule type" value="Genomic_DNA"/>
</dbReference>
<evidence type="ECO:0000313" key="1">
    <source>
        <dbReference type="EMBL" id="GAG21180.1"/>
    </source>
</evidence>
<protein>
    <submittedName>
        <fullName evidence="1">Uncharacterized protein</fullName>
    </submittedName>
</protein>